<feature type="chain" id="PRO_5043855352" description="Secreted protein" evidence="2">
    <location>
        <begin position="22"/>
        <end position="191"/>
    </location>
</feature>
<protein>
    <recommendedName>
        <fullName evidence="5">Secreted protein</fullName>
    </recommendedName>
</protein>
<feature type="signal peptide" evidence="2">
    <location>
        <begin position="1"/>
        <end position="21"/>
    </location>
</feature>
<dbReference type="EMBL" id="JAVHJL010000008">
    <property type="protein sequence ID" value="KAK6499096.1"/>
    <property type="molecule type" value="Genomic_DNA"/>
</dbReference>
<accession>A0AAV9W0C8</accession>
<evidence type="ECO:0000313" key="4">
    <source>
        <dbReference type="Proteomes" id="UP001370758"/>
    </source>
</evidence>
<gene>
    <name evidence="3" type="ORF">TWF481_011666</name>
</gene>
<organism evidence="3 4">
    <name type="scientific">Arthrobotrys musiformis</name>
    <dbReference type="NCBI Taxonomy" id="47236"/>
    <lineage>
        <taxon>Eukaryota</taxon>
        <taxon>Fungi</taxon>
        <taxon>Dikarya</taxon>
        <taxon>Ascomycota</taxon>
        <taxon>Pezizomycotina</taxon>
        <taxon>Orbiliomycetes</taxon>
        <taxon>Orbiliales</taxon>
        <taxon>Orbiliaceae</taxon>
        <taxon>Arthrobotrys</taxon>
    </lineage>
</organism>
<feature type="region of interest" description="Disordered" evidence="1">
    <location>
        <begin position="79"/>
        <end position="102"/>
    </location>
</feature>
<dbReference type="Proteomes" id="UP001370758">
    <property type="component" value="Unassembled WGS sequence"/>
</dbReference>
<sequence length="191" mass="20569">MSTAVLAAAALFVLYNGSEMALKTCISASETSTSATEPSEEMETLSHDPNSTVVRMQRRVSSIGLIGCLFPTRSNASSTRSFGSFRRMRRQGKSTAVEENAKPKYVHTPQHAADSHARTTTPLPLSMRHLSQDVASRPIKAPGPLHVGVRPMSSEVTIQPTTLNSHLVEQEYARNIASQGGRVHIVGSLAS</sequence>
<reference evidence="3 4" key="1">
    <citation type="submission" date="2023-08" db="EMBL/GenBank/DDBJ databases">
        <authorList>
            <person name="Palmer J.M."/>
        </authorList>
    </citation>
    <scope>NUCLEOTIDE SEQUENCE [LARGE SCALE GENOMIC DNA]</scope>
    <source>
        <strain evidence="3 4">TWF481</strain>
    </source>
</reference>
<evidence type="ECO:0008006" key="5">
    <source>
        <dbReference type="Google" id="ProtNLM"/>
    </source>
</evidence>
<comment type="caution">
    <text evidence="3">The sequence shown here is derived from an EMBL/GenBank/DDBJ whole genome shotgun (WGS) entry which is preliminary data.</text>
</comment>
<name>A0AAV9W0C8_9PEZI</name>
<proteinExistence type="predicted"/>
<keyword evidence="4" id="KW-1185">Reference proteome</keyword>
<evidence type="ECO:0000256" key="2">
    <source>
        <dbReference type="SAM" id="SignalP"/>
    </source>
</evidence>
<dbReference type="AlphaFoldDB" id="A0AAV9W0C8"/>
<keyword evidence="2" id="KW-0732">Signal</keyword>
<evidence type="ECO:0000313" key="3">
    <source>
        <dbReference type="EMBL" id="KAK6499096.1"/>
    </source>
</evidence>
<evidence type="ECO:0000256" key="1">
    <source>
        <dbReference type="SAM" id="MobiDB-lite"/>
    </source>
</evidence>